<dbReference type="GO" id="GO:0005524">
    <property type="term" value="F:ATP binding"/>
    <property type="evidence" value="ECO:0007669"/>
    <property type="project" value="UniProtKB-KW"/>
</dbReference>
<evidence type="ECO:0000256" key="2">
    <source>
        <dbReference type="ARBA" id="ARBA00022741"/>
    </source>
</evidence>
<dbReference type="Pfam" id="PF00005">
    <property type="entry name" value="ABC_tran"/>
    <property type="match status" value="1"/>
</dbReference>
<keyword evidence="3 5" id="KW-0067">ATP-binding</keyword>
<accession>Q899X7</accession>
<keyword evidence="1" id="KW-0813">Transport</keyword>
<dbReference type="InterPro" id="IPR051782">
    <property type="entry name" value="ABC_Transporter_VariousFunc"/>
</dbReference>
<dbReference type="InterPro" id="IPR017871">
    <property type="entry name" value="ABC_transporter-like_CS"/>
</dbReference>
<dbReference type="PANTHER" id="PTHR42939">
    <property type="entry name" value="ABC TRANSPORTER ATP-BINDING PROTEIN ALBC-RELATED"/>
    <property type="match status" value="1"/>
</dbReference>
<dbReference type="SUPFAM" id="SSF52540">
    <property type="entry name" value="P-loop containing nucleoside triphosphate hydrolases"/>
    <property type="match status" value="1"/>
</dbReference>
<dbReference type="GeneID" id="24255238"/>
<dbReference type="PANTHER" id="PTHR42939:SF1">
    <property type="entry name" value="ABC TRANSPORTER ATP-BINDING PROTEIN ALBC-RELATED"/>
    <property type="match status" value="1"/>
</dbReference>
<dbReference type="EMBL" id="AF528097">
    <property type="protein sequence ID" value="AAO37431.1"/>
    <property type="molecule type" value="Genomic_DNA"/>
</dbReference>
<name>Q899X7_CLOTE</name>
<sequence length="213" mass="24239">MILINNVTKKFGTNIILENINLKLQEGNIYGFVGKNGSGKTILFKMIAGFMAPTNGEIKVYNKIIGKDVDFPTSCGIIIESPGFINNLSGYKNLKLLSDINKTISEDEIRKYMNFFGLDPYDKKKVKNYSLGMKQKLGLIQALMEDPKILILDEPMNALEEETVIKVRELLKKIKKEKIILLSSHNKEDIDLLCDRIYHVKDRHINICNESAE</sequence>
<evidence type="ECO:0000313" key="5">
    <source>
        <dbReference type="EMBL" id="AAO37431.1"/>
    </source>
</evidence>
<dbReference type="HOGENOM" id="CLU_000604_1_2_9"/>
<keyword evidence="2" id="KW-0547">Nucleotide-binding</keyword>
<feature type="domain" description="ABC transporter" evidence="4">
    <location>
        <begin position="2"/>
        <end position="213"/>
    </location>
</feature>
<dbReference type="InterPro" id="IPR027417">
    <property type="entry name" value="P-loop_NTPase"/>
</dbReference>
<reference evidence="5 6" key="1">
    <citation type="journal article" date="2003" name="Proc. Natl. Acad. Sci. U.S.A.">
        <title>The genome sequence of Clostridium tetani, the causative agent of tetanus disease.</title>
        <authorList>
            <person name="Brueggemann H."/>
            <person name="Baumer S."/>
            <person name="Fricke W.F."/>
            <person name="Wiezer A."/>
            <person name="Liesegang H."/>
            <person name="Decker I."/>
            <person name="Herzberg C."/>
            <person name="Martinez-Arias R."/>
            <person name="Merkl R."/>
            <person name="Henne A."/>
            <person name="Gottschalk G."/>
        </authorList>
    </citation>
    <scope>NUCLEOTIDE SEQUENCE [LARGE SCALE GENOMIC DNA]</scope>
    <source>
        <strain evidence="6">Massachusetts / E88</strain>
        <plasmid evidence="5 6">pE88</plasmid>
    </source>
</reference>
<evidence type="ECO:0000256" key="3">
    <source>
        <dbReference type="ARBA" id="ARBA00022840"/>
    </source>
</evidence>
<keyword evidence="6" id="KW-1185">Reference proteome</keyword>
<evidence type="ECO:0000259" key="4">
    <source>
        <dbReference type="PROSITE" id="PS50893"/>
    </source>
</evidence>
<dbReference type="InterPro" id="IPR003439">
    <property type="entry name" value="ABC_transporter-like_ATP-bd"/>
</dbReference>
<gene>
    <name evidence="5" type="ordered locus">CTC_p37</name>
</gene>
<dbReference type="Gene3D" id="3.40.50.300">
    <property type="entry name" value="P-loop containing nucleotide triphosphate hydrolases"/>
    <property type="match status" value="1"/>
</dbReference>
<dbReference type="GO" id="GO:0016887">
    <property type="term" value="F:ATP hydrolysis activity"/>
    <property type="evidence" value="ECO:0007669"/>
    <property type="project" value="InterPro"/>
</dbReference>
<protein>
    <submittedName>
        <fullName evidence="5">ABC transporter ATP-binding protein</fullName>
    </submittedName>
</protein>
<geneLocation type="plasmid" evidence="5 6">
    <name>pE88</name>
</geneLocation>
<keyword evidence="5" id="KW-0614">Plasmid</keyword>
<proteinExistence type="predicted"/>
<dbReference type="PROSITE" id="PS00211">
    <property type="entry name" value="ABC_TRANSPORTER_1"/>
    <property type="match status" value="1"/>
</dbReference>
<evidence type="ECO:0000313" key="6">
    <source>
        <dbReference type="Proteomes" id="UP000001412"/>
    </source>
</evidence>
<dbReference type="CDD" id="cd03230">
    <property type="entry name" value="ABC_DR_subfamily_A"/>
    <property type="match status" value="1"/>
</dbReference>
<dbReference type="OrthoDB" id="9809205at2"/>
<evidence type="ECO:0000256" key="1">
    <source>
        <dbReference type="ARBA" id="ARBA00022448"/>
    </source>
</evidence>
<organism evidence="5 6">
    <name type="scientific">Clostridium tetani (strain Massachusetts / E88)</name>
    <dbReference type="NCBI Taxonomy" id="212717"/>
    <lineage>
        <taxon>Bacteria</taxon>
        <taxon>Bacillati</taxon>
        <taxon>Bacillota</taxon>
        <taxon>Clostridia</taxon>
        <taxon>Eubacteriales</taxon>
        <taxon>Clostridiaceae</taxon>
        <taxon>Clostridium</taxon>
    </lineage>
</organism>
<dbReference type="RefSeq" id="WP_011100813.1">
    <property type="nucleotide sequence ID" value="NC_004565.1"/>
</dbReference>
<dbReference type="InterPro" id="IPR003593">
    <property type="entry name" value="AAA+_ATPase"/>
</dbReference>
<dbReference type="SMART" id="SM00382">
    <property type="entry name" value="AAA"/>
    <property type="match status" value="1"/>
</dbReference>
<dbReference type="KEGG" id="ctc:CTC_p37"/>
<dbReference type="Proteomes" id="UP000001412">
    <property type="component" value="Plasmid pE88"/>
</dbReference>
<dbReference type="PROSITE" id="PS50893">
    <property type="entry name" value="ABC_TRANSPORTER_2"/>
    <property type="match status" value="1"/>
</dbReference>
<dbReference type="AlphaFoldDB" id="Q899X7"/>